<evidence type="ECO:0008006" key="3">
    <source>
        <dbReference type="Google" id="ProtNLM"/>
    </source>
</evidence>
<dbReference type="EMBL" id="JAUDEA010000012">
    <property type="protein sequence ID" value="MDM8271571.1"/>
    <property type="molecule type" value="Genomic_DNA"/>
</dbReference>
<sequence length="180" mass="20576">MDYRCSLTERYSPEEFARLVQFYVLDRPFDQKVEDRAKTLEGYGWKGNPQSTKLERLLLQQSGIQQFIILGSNSIKETLKIMKLDEEICADHPRALLHRPTKIKLNEDGSITRASNDNRMQCLLKNIRNGIAHGQTYIFPNGAILLEDKADEGAVTARILVRKESLLNWIDVIQAGSQKT</sequence>
<evidence type="ECO:0000313" key="2">
    <source>
        <dbReference type="Proteomes" id="UP001529256"/>
    </source>
</evidence>
<organism evidence="1 2">
    <name type="scientific">Thermophilibacter provencensis</name>
    <dbReference type="NCBI Taxonomy" id="1852386"/>
    <lineage>
        <taxon>Bacteria</taxon>
        <taxon>Bacillati</taxon>
        <taxon>Actinomycetota</taxon>
        <taxon>Coriobacteriia</taxon>
        <taxon>Coriobacteriales</taxon>
        <taxon>Atopobiaceae</taxon>
        <taxon>Thermophilibacter</taxon>
    </lineage>
</organism>
<name>A0ABT7V508_9ACTN</name>
<protein>
    <recommendedName>
        <fullName evidence="3">pEK499-p136 HEPN domain-containing protein</fullName>
    </recommendedName>
</protein>
<dbReference type="Proteomes" id="UP001529256">
    <property type="component" value="Unassembled WGS sequence"/>
</dbReference>
<evidence type="ECO:0000313" key="1">
    <source>
        <dbReference type="EMBL" id="MDM8271571.1"/>
    </source>
</evidence>
<accession>A0ABT7V508</accession>
<proteinExistence type="predicted"/>
<dbReference type="RefSeq" id="WP_289511648.1">
    <property type="nucleotide sequence ID" value="NZ_JAUDEA010000012.1"/>
</dbReference>
<reference evidence="1 2" key="2">
    <citation type="submission" date="2023-06" db="EMBL/GenBank/DDBJ databases">
        <title>Identification and characterization of horizontal gene transfer across gut microbiota members of farm animals based on homology search.</title>
        <authorList>
            <person name="Schwarzerova J."/>
            <person name="Nykrynova M."/>
            <person name="Jureckova K."/>
            <person name="Cejkova D."/>
            <person name="Rychlik I."/>
        </authorList>
    </citation>
    <scope>NUCLEOTIDE SEQUENCE [LARGE SCALE GENOMIC DNA]</scope>
    <source>
        <strain evidence="1 2">153_Feed</strain>
    </source>
</reference>
<gene>
    <name evidence="1" type="ORF">QUW25_07800</name>
</gene>
<reference evidence="2" key="1">
    <citation type="submission" date="2023-06" db="EMBL/GenBank/DDBJ databases">
        <title>Identification and characterization of horizontal gene transfer across gut microbiota members of farm animals based on homology search.</title>
        <authorList>
            <person name="Zeman M."/>
            <person name="Kubasova T."/>
            <person name="Jahodarova E."/>
            <person name="Nykrynova M."/>
            <person name="Rychlik I."/>
        </authorList>
    </citation>
    <scope>NUCLEOTIDE SEQUENCE [LARGE SCALE GENOMIC DNA]</scope>
    <source>
        <strain evidence="2">153_Feed</strain>
    </source>
</reference>
<keyword evidence="2" id="KW-1185">Reference proteome</keyword>
<comment type="caution">
    <text evidence="1">The sequence shown here is derived from an EMBL/GenBank/DDBJ whole genome shotgun (WGS) entry which is preliminary data.</text>
</comment>